<dbReference type="PANTHER" id="PTHR37984:SF7">
    <property type="entry name" value="INTEGRASE CATALYTIC DOMAIN-CONTAINING PROTEIN"/>
    <property type="match status" value="1"/>
</dbReference>
<feature type="region of interest" description="Disordered" evidence="2">
    <location>
        <begin position="336"/>
        <end position="370"/>
    </location>
</feature>
<feature type="non-terminal residue" evidence="4">
    <location>
        <position position="1"/>
    </location>
</feature>
<dbReference type="GO" id="GO:0003964">
    <property type="term" value="F:RNA-directed DNA polymerase activity"/>
    <property type="evidence" value="ECO:0007669"/>
    <property type="project" value="UniProtKB-EC"/>
</dbReference>
<gene>
    <name evidence="4" type="ORF">g.7501</name>
</gene>
<dbReference type="InterPro" id="IPR001584">
    <property type="entry name" value="Integrase_cat-core"/>
</dbReference>
<evidence type="ECO:0000256" key="2">
    <source>
        <dbReference type="SAM" id="MobiDB-lite"/>
    </source>
</evidence>
<dbReference type="Pfam" id="PF00665">
    <property type="entry name" value="rve"/>
    <property type="match status" value="1"/>
</dbReference>
<dbReference type="PROSITE" id="PS50994">
    <property type="entry name" value="INTEGRASE"/>
    <property type="match status" value="1"/>
</dbReference>
<dbReference type="SUPFAM" id="SSF53098">
    <property type="entry name" value="Ribonuclease H-like"/>
    <property type="match status" value="1"/>
</dbReference>
<dbReference type="InterPro" id="IPR012337">
    <property type="entry name" value="RNaseH-like_sf"/>
</dbReference>
<dbReference type="Gene3D" id="3.30.420.10">
    <property type="entry name" value="Ribonuclease H-like superfamily/Ribonuclease H"/>
    <property type="match status" value="1"/>
</dbReference>
<dbReference type="EC" id="2.7.7.49" evidence="1"/>
<protein>
    <recommendedName>
        <fullName evidence="1">RNA-directed DNA polymerase</fullName>
        <ecNumber evidence="1">2.7.7.49</ecNumber>
    </recommendedName>
</protein>
<dbReference type="PANTHER" id="PTHR37984">
    <property type="entry name" value="PROTEIN CBG26694"/>
    <property type="match status" value="1"/>
</dbReference>
<dbReference type="InterPro" id="IPR050951">
    <property type="entry name" value="Retrovirus_Pol_polyprotein"/>
</dbReference>
<evidence type="ECO:0000313" key="4">
    <source>
        <dbReference type="EMBL" id="JAS55340.1"/>
    </source>
</evidence>
<evidence type="ECO:0000259" key="3">
    <source>
        <dbReference type="PROSITE" id="PS50994"/>
    </source>
</evidence>
<proteinExistence type="predicted"/>
<organism evidence="4">
    <name type="scientific">Cuerna arida</name>
    <dbReference type="NCBI Taxonomy" id="1464854"/>
    <lineage>
        <taxon>Eukaryota</taxon>
        <taxon>Metazoa</taxon>
        <taxon>Ecdysozoa</taxon>
        <taxon>Arthropoda</taxon>
        <taxon>Hexapoda</taxon>
        <taxon>Insecta</taxon>
        <taxon>Pterygota</taxon>
        <taxon>Neoptera</taxon>
        <taxon>Paraneoptera</taxon>
        <taxon>Hemiptera</taxon>
        <taxon>Auchenorrhyncha</taxon>
        <taxon>Membracoidea</taxon>
        <taxon>Cicadellidae</taxon>
        <taxon>Cicadellinae</taxon>
        <taxon>Proconiini</taxon>
        <taxon>Cuerna</taxon>
    </lineage>
</organism>
<dbReference type="EMBL" id="GECZ01014429">
    <property type="protein sequence ID" value="JAS55340.1"/>
    <property type="molecule type" value="Transcribed_RNA"/>
</dbReference>
<feature type="domain" description="Integrase catalytic" evidence="3">
    <location>
        <begin position="94"/>
        <end position="265"/>
    </location>
</feature>
<name>A0A1B6FYT0_9HEMI</name>
<dbReference type="FunFam" id="3.30.420.10:FF:000063">
    <property type="entry name" value="Retrovirus-related Pol polyprotein from transposon 297-like Protein"/>
    <property type="match status" value="1"/>
</dbReference>
<feature type="compositionally biased region" description="Basic residues" evidence="2">
    <location>
        <begin position="355"/>
        <end position="364"/>
    </location>
</feature>
<accession>A0A1B6FYT0</accession>
<dbReference type="GO" id="GO:0003676">
    <property type="term" value="F:nucleic acid binding"/>
    <property type="evidence" value="ECO:0007669"/>
    <property type="project" value="InterPro"/>
</dbReference>
<feature type="compositionally biased region" description="Basic and acidic residues" evidence="2">
    <location>
        <begin position="338"/>
        <end position="354"/>
    </location>
</feature>
<dbReference type="Pfam" id="PF17921">
    <property type="entry name" value="Integrase_H2C2"/>
    <property type="match status" value="1"/>
</dbReference>
<dbReference type="InterPro" id="IPR036397">
    <property type="entry name" value="RNaseH_sf"/>
</dbReference>
<evidence type="ECO:0000256" key="1">
    <source>
        <dbReference type="ARBA" id="ARBA00012493"/>
    </source>
</evidence>
<dbReference type="GO" id="GO:0015074">
    <property type="term" value="P:DNA integration"/>
    <property type="evidence" value="ECO:0007669"/>
    <property type="project" value="InterPro"/>
</dbReference>
<sequence>LEARPYKEKRAELHIAEDLVFVGDRIVIPSEMRREILAQLHSSHQGITSCQRKAKLCIYWPRMMSDVKNMIEQCTICQSYQRSNVKQPLKPYPVPHLPWEELGIDFFHVDNANHLLVVDYHSKFIEVRKLNNTNAENVINSLTQIFRTHGLPHVIHSDNGPPFDSASFRSFAARFNFKHITSSPLYPKSNGMVERAIQTIKSMLTKTKMSKGDLNLAIVEYNNTPKENGKAPSQMLFGRLLRTVLPVHKNILKPLYPTEDTVQNLINQQEQQKKYYNRGSHSLKDLSEKECVYMQKGTRNWVPGVVLRRLSNPDSYVVKTKDGIYRQNRIHLRPRKGNIIEEESRNDQSREVYSHPKRQRKPPSRFKGYV</sequence>
<dbReference type="AlphaFoldDB" id="A0A1B6FYT0"/>
<dbReference type="FunFam" id="1.10.340.70:FF:000003">
    <property type="entry name" value="Protein CBG25708"/>
    <property type="match status" value="1"/>
</dbReference>
<dbReference type="InterPro" id="IPR041588">
    <property type="entry name" value="Integrase_H2C2"/>
</dbReference>
<dbReference type="Gene3D" id="1.10.340.70">
    <property type="match status" value="1"/>
</dbReference>
<reference evidence="4" key="1">
    <citation type="submission" date="2015-11" db="EMBL/GenBank/DDBJ databases">
        <title>De novo transcriptome assembly of four potential Pierce s Disease insect vectors from Arizona vineyards.</title>
        <authorList>
            <person name="Tassone E.E."/>
        </authorList>
    </citation>
    <scope>NUCLEOTIDE SEQUENCE</scope>
</reference>